<evidence type="ECO:0000256" key="2">
    <source>
        <dbReference type="SAM" id="Phobius"/>
    </source>
</evidence>
<proteinExistence type="predicted"/>
<dbReference type="InterPro" id="IPR052954">
    <property type="entry name" value="GPCR-Ligand_Int"/>
</dbReference>
<accession>A0AAV4FFA0</accession>
<dbReference type="AlphaFoldDB" id="A0AAV4FFA0"/>
<dbReference type="SUPFAM" id="SSF81321">
    <property type="entry name" value="Family A G protein-coupled receptor-like"/>
    <property type="match status" value="1"/>
</dbReference>
<feature type="domain" description="7TM GPCR serpentine receptor class x (Srx)" evidence="3">
    <location>
        <begin position="39"/>
        <end position="242"/>
    </location>
</feature>
<evidence type="ECO:0000259" key="3">
    <source>
        <dbReference type="Pfam" id="PF10328"/>
    </source>
</evidence>
<comment type="caution">
    <text evidence="4">The sequence shown here is derived from an EMBL/GenBank/DDBJ whole genome shotgun (WGS) entry which is preliminary data.</text>
</comment>
<evidence type="ECO:0000313" key="4">
    <source>
        <dbReference type="EMBL" id="GFR72067.1"/>
    </source>
</evidence>
<name>A0AAV4FFA0_9GAST</name>
<feature type="transmembrane region" description="Helical" evidence="2">
    <location>
        <begin position="148"/>
        <end position="169"/>
    </location>
</feature>
<reference evidence="4 5" key="1">
    <citation type="journal article" date="2021" name="Elife">
        <title>Chloroplast acquisition without the gene transfer in kleptoplastic sea slugs, Plakobranchus ocellatus.</title>
        <authorList>
            <person name="Maeda T."/>
            <person name="Takahashi S."/>
            <person name="Yoshida T."/>
            <person name="Shimamura S."/>
            <person name="Takaki Y."/>
            <person name="Nagai Y."/>
            <person name="Toyoda A."/>
            <person name="Suzuki Y."/>
            <person name="Arimoto A."/>
            <person name="Ishii H."/>
            <person name="Satoh N."/>
            <person name="Nishiyama T."/>
            <person name="Hasebe M."/>
            <person name="Maruyama T."/>
            <person name="Minagawa J."/>
            <person name="Obokata J."/>
            <person name="Shigenobu S."/>
        </authorList>
    </citation>
    <scope>NUCLEOTIDE SEQUENCE [LARGE SCALE GENOMIC DNA]</scope>
</reference>
<dbReference type="PANTHER" id="PTHR46641:SF2">
    <property type="entry name" value="FMRFAMIDE RECEPTOR"/>
    <property type="match status" value="1"/>
</dbReference>
<dbReference type="PANTHER" id="PTHR46641">
    <property type="entry name" value="FMRFAMIDE RECEPTOR-RELATED"/>
    <property type="match status" value="1"/>
</dbReference>
<keyword evidence="5" id="KW-1185">Reference proteome</keyword>
<dbReference type="EMBL" id="BMAT01000732">
    <property type="protein sequence ID" value="GFR72067.1"/>
    <property type="molecule type" value="Genomic_DNA"/>
</dbReference>
<feature type="compositionally biased region" description="Polar residues" evidence="1">
    <location>
        <begin position="250"/>
        <end position="273"/>
    </location>
</feature>
<keyword evidence="2" id="KW-0472">Membrane</keyword>
<feature type="transmembrane region" description="Helical" evidence="2">
    <location>
        <begin position="211"/>
        <end position="229"/>
    </location>
</feature>
<dbReference type="Proteomes" id="UP000762676">
    <property type="component" value="Unassembled WGS sequence"/>
</dbReference>
<sequence length="273" mass="30837">MTNNISSNAPTDGWYGYPYFRELRLVMTYQQPFWPGLVLLGLTTNALNIVTFLRVGVKDSVTTLLLSLSISDAWFLTFMSPTLLRHGFYLLGSYNNRVFSDIRFLTNWPAFTFYDFSAYVSVVLGVTRCACVAMPLRFKSVFTKKRTIISVIVLFCINVLIHIPVLTIYKLGWKTDPLTNESYVGVVKLEYEQHRLRQNINDIINKNTLQVISFIVLVTCAALLSFKLFQTSKIRSKSAAVSDTSEESGKSPSQSQAASHKRNSTQNLKRGVG</sequence>
<keyword evidence="2" id="KW-1133">Transmembrane helix</keyword>
<feature type="transmembrane region" description="Helical" evidence="2">
    <location>
        <begin position="65"/>
        <end position="84"/>
    </location>
</feature>
<gene>
    <name evidence="4" type="ORF">ElyMa_000368800</name>
</gene>
<feature type="region of interest" description="Disordered" evidence="1">
    <location>
        <begin position="235"/>
        <end position="273"/>
    </location>
</feature>
<dbReference type="Gene3D" id="1.20.1070.10">
    <property type="entry name" value="Rhodopsin 7-helix transmembrane proteins"/>
    <property type="match status" value="1"/>
</dbReference>
<evidence type="ECO:0000256" key="1">
    <source>
        <dbReference type="SAM" id="MobiDB-lite"/>
    </source>
</evidence>
<feature type="transmembrane region" description="Helical" evidence="2">
    <location>
        <begin position="33"/>
        <end position="53"/>
    </location>
</feature>
<organism evidence="4 5">
    <name type="scientific">Elysia marginata</name>
    <dbReference type="NCBI Taxonomy" id="1093978"/>
    <lineage>
        <taxon>Eukaryota</taxon>
        <taxon>Metazoa</taxon>
        <taxon>Spiralia</taxon>
        <taxon>Lophotrochozoa</taxon>
        <taxon>Mollusca</taxon>
        <taxon>Gastropoda</taxon>
        <taxon>Heterobranchia</taxon>
        <taxon>Euthyneura</taxon>
        <taxon>Panpulmonata</taxon>
        <taxon>Sacoglossa</taxon>
        <taxon>Placobranchoidea</taxon>
        <taxon>Plakobranchidae</taxon>
        <taxon>Elysia</taxon>
    </lineage>
</organism>
<evidence type="ECO:0000313" key="5">
    <source>
        <dbReference type="Proteomes" id="UP000762676"/>
    </source>
</evidence>
<dbReference type="InterPro" id="IPR019430">
    <property type="entry name" value="7TM_GPCR_serpentine_rcpt_Srx"/>
</dbReference>
<protein>
    <submittedName>
        <fullName evidence="4">Chemosensory receptor C</fullName>
    </submittedName>
</protein>
<keyword evidence="2" id="KW-0812">Transmembrane</keyword>
<dbReference type="Pfam" id="PF10328">
    <property type="entry name" value="7TM_GPCR_Srx"/>
    <property type="match status" value="1"/>
</dbReference>
<keyword evidence="4" id="KW-0675">Receptor</keyword>